<comment type="caution">
    <text evidence="1">The sequence shown here is derived from an EMBL/GenBank/DDBJ whole genome shotgun (WGS) entry which is preliminary data.</text>
</comment>
<reference evidence="1 2" key="1">
    <citation type="submission" date="2020-09" db="EMBL/GenBank/DDBJ databases">
        <title>De no assembly of potato wild relative species, Solanum commersonii.</title>
        <authorList>
            <person name="Cho K."/>
        </authorList>
    </citation>
    <scope>NUCLEOTIDE SEQUENCE [LARGE SCALE GENOMIC DNA]</scope>
    <source>
        <strain evidence="1">LZ3.2</strain>
        <tissue evidence="1">Leaf</tissue>
    </source>
</reference>
<sequence>MLPILERGAAHVVSMTRHIKLGDPQDFISCSFQPYLLQYTPPYLQQLVVVVWIYSTVHSRSFPSRSFKIISFTSTSSFSPCGSVKYKAPSFVQLSIQELSVYRPLKSSFIGIILTIFITRKVEI</sequence>
<dbReference type="Proteomes" id="UP000824120">
    <property type="component" value="Chromosome 7"/>
</dbReference>
<name>A0A9J5Y2V4_SOLCO</name>
<dbReference type="AlphaFoldDB" id="A0A9J5Y2V4"/>
<accession>A0A9J5Y2V4</accession>
<evidence type="ECO:0000313" key="1">
    <source>
        <dbReference type="EMBL" id="KAG5594549.1"/>
    </source>
</evidence>
<gene>
    <name evidence="1" type="ORF">H5410_035781</name>
</gene>
<dbReference type="EMBL" id="JACXVP010000007">
    <property type="protein sequence ID" value="KAG5594549.1"/>
    <property type="molecule type" value="Genomic_DNA"/>
</dbReference>
<evidence type="ECO:0000313" key="2">
    <source>
        <dbReference type="Proteomes" id="UP000824120"/>
    </source>
</evidence>
<organism evidence="1 2">
    <name type="scientific">Solanum commersonii</name>
    <name type="common">Commerson's wild potato</name>
    <name type="synonym">Commerson's nightshade</name>
    <dbReference type="NCBI Taxonomy" id="4109"/>
    <lineage>
        <taxon>Eukaryota</taxon>
        <taxon>Viridiplantae</taxon>
        <taxon>Streptophyta</taxon>
        <taxon>Embryophyta</taxon>
        <taxon>Tracheophyta</taxon>
        <taxon>Spermatophyta</taxon>
        <taxon>Magnoliopsida</taxon>
        <taxon>eudicotyledons</taxon>
        <taxon>Gunneridae</taxon>
        <taxon>Pentapetalae</taxon>
        <taxon>asterids</taxon>
        <taxon>lamiids</taxon>
        <taxon>Solanales</taxon>
        <taxon>Solanaceae</taxon>
        <taxon>Solanoideae</taxon>
        <taxon>Solaneae</taxon>
        <taxon>Solanum</taxon>
    </lineage>
</organism>
<protein>
    <submittedName>
        <fullName evidence="1">Uncharacterized protein</fullName>
    </submittedName>
</protein>
<proteinExistence type="predicted"/>
<keyword evidence="2" id="KW-1185">Reference proteome</keyword>